<evidence type="ECO:0000256" key="1">
    <source>
        <dbReference type="SAM" id="MobiDB-lite"/>
    </source>
</evidence>
<feature type="compositionally biased region" description="Basic residues" evidence="1">
    <location>
        <begin position="423"/>
        <end position="436"/>
    </location>
</feature>
<evidence type="ECO:0000313" key="3">
    <source>
        <dbReference type="Proteomes" id="UP000007129"/>
    </source>
</evidence>
<dbReference type="AlphaFoldDB" id="K2S2W3"/>
<accession>K2S2W3</accession>
<feature type="compositionally biased region" description="Polar residues" evidence="1">
    <location>
        <begin position="407"/>
        <end position="416"/>
    </location>
</feature>
<dbReference type="InParanoid" id="K2S2W3"/>
<sequence length="644" mass="69688">MSHTAAAAANTPRPLNHHLGNPAGPVLRTFHGWSFRKIHEPGIEASWSRCRKTPLPYSSDELSRIVQKGGGAGMSGSGSKKGSGRLGVAEQYNALRSAHQRAQVDGLLEWVRSEERNAGAEWSLACIEQDVQEFIRRGFGRIRETREMRVILRRSPRKGAAGVSGEKVDGFPGEVVDLEHGHVGTQPLHGMLGGAGPGPGPGAFGGGVGGGMAAGGGASGMLGGAVGLPGGVPGGLPGGPHGGGGPGGPGLGRGAPTNPHQGRPAGTPHGMTGMAPPPPPPTHGMPPPPPPPPPMHGGPVLGGAPGAPLVGHGGGMGGAEIAGPGNMKPGKGEKGGKKLKQPEILVGDDLSDDVDDPVDVAFGKPTKPGKIKIPPPPINGSVPAGRPWKAGKSPKGSPEPEPHRAPSNHNFININVQDAAKEKSRKPHKHHSHPHHDRYASSSDDERSFTPPYISSEDEWSVSTPPSSFEGSPPRYYEYRRSRSRNRYQNNYHLPIRTHHREHEKPRPILHERDYSHLRPPARLLVDSEGYYRDGGYDVVPRDYNYRDVEQQYRVIRQAYSPPRRRLYERSRERGWGERQLMPPAPEADDFLWRRGPSLGRRREEFDRRERNAYAELDRLEMEEERRAMEAAIDGIRGRRYARR</sequence>
<feature type="compositionally biased region" description="Polar residues" evidence="1">
    <location>
        <begin position="461"/>
        <end position="470"/>
    </location>
</feature>
<feature type="compositionally biased region" description="Pro residues" evidence="1">
    <location>
        <begin position="275"/>
        <end position="296"/>
    </location>
</feature>
<feature type="compositionally biased region" description="Low complexity" evidence="1">
    <location>
        <begin position="359"/>
        <end position="372"/>
    </location>
</feature>
<evidence type="ECO:0000313" key="2">
    <source>
        <dbReference type="EMBL" id="EKG16859.1"/>
    </source>
</evidence>
<proteinExistence type="predicted"/>
<comment type="caution">
    <text evidence="2">The sequence shown here is derived from an EMBL/GenBank/DDBJ whole genome shotgun (WGS) entry which is preliminary data.</text>
</comment>
<gene>
    <name evidence="2" type="ORF">MPH_05840</name>
</gene>
<feature type="region of interest" description="Disordered" evidence="1">
    <location>
        <begin position="1"/>
        <end position="20"/>
    </location>
</feature>
<feature type="compositionally biased region" description="Gly residues" evidence="1">
    <location>
        <begin position="299"/>
        <end position="320"/>
    </location>
</feature>
<feature type="region of interest" description="Disordered" evidence="1">
    <location>
        <begin position="232"/>
        <end position="476"/>
    </location>
</feature>
<protein>
    <submittedName>
        <fullName evidence="2">Uncharacterized protein</fullName>
    </submittedName>
</protein>
<dbReference type="HOGENOM" id="CLU_425170_0_0_1"/>
<dbReference type="OrthoDB" id="3945642at2759"/>
<dbReference type="Proteomes" id="UP000007129">
    <property type="component" value="Unassembled WGS sequence"/>
</dbReference>
<feature type="compositionally biased region" description="Gly residues" evidence="1">
    <location>
        <begin position="232"/>
        <end position="253"/>
    </location>
</feature>
<name>K2S2W3_MACPH</name>
<dbReference type="eggNOG" id="ENOG502RS2E">
    <property type="taxonomic scope" value="Eukaryota"/>
</dbReference>
<dbReference type="EMBL" id="AHHD01000259">
    <property type="protein sequence ID" value="EKG16859.1"/>
    <property type="molecule type" value="Genomic_DNA"/>
</dbReference>
<organism evidence="2 3">
    <name type="scientific">Macrophomina phaseolina (strain MS6)</name>
    <name type="common">Charcoal rot fungus</name>
    <dbReference type="NCBI Taxonomy" id="1126212"/>
    <lineage>
        <taxon>Eukaryota</taxon>
        <taxon>Fungi</taxon>
        <taxon>Dikarya</taxon>
        <taxon>Ascomycota</taxon>
        <taxon>Pezizomycotina</taxon>
        <taxon>Dothideomycetes</taxon>
        <taxon>Dothideomycetes incertae sedis</taxon>
        <taxon>Botryosphaeriales</taxon>
        <taxon>Botryosphaeriaceae</taxon>
        <taxon>Macrophomina</taxon>
    </lineage>
</organism>
<dbReference type="VEuPathDB" id="FungiDB:MPH_05840"/>
<feature type="compositionally biased region" description="Acidic residues" evidence="1">
    <location>
        <begin position="349"/>
        <end position="358"/>
    </location>
</feature>
<dbReference type="STRING" id="1126212.K2S2W3"/>
<reference evidence="2 3" key="1">
    <citation type="journal article" date="2012" name="BMC Genomics">
        <title>Tools to kill: Genome of one of the most destructive plant pathogenic fungi Macrophomina phaseolina.</title>
        <authorList>
            <person name="Islam M.S."/>
            <person name="Haque M.S."/>
            <person name="Islam M.M."/>
            <person name="Emdad E.M."/>
            <person name="Halim A."/>
            <person name="Hossen Q.M.M."/>
            <person name="Hossain M.Z."/>
            <person name="Ahmed B."/>
            <person name="Rahim S."/>
            <person name="Rahman M.S."/>
            <person name="Alam M.M."/>
            <person name="Hou S."/>
            <person name="Wan X."/>
            <person name="Saito J.A."/>
            <person name="Alam M."/>
        </authorList>
    </citation>
    <scope>NUCLEOTIDE SEQUENCE [LARGE SCALE GENOMIC DNA]</scope>
    <source>
        <strain evidence="2 3">MS6</strain>
    </source>
</reference>